<dbReference type="RefSeq" id="WP_171244518.1">
    <property type="nucleotide sequence ID" value="NZ_JABEPQ010000003.1"/>
</dbReference>
<keyword evidence="2" id="KW-0560">Oxidoreductase</keyword>
<dbReference type="PANTHER" id="PTHR43639:SF1">
    <property type="entry name" value="SHORT-CHAIN DEHYDROGENASE_REDUCTASE FAMILY PROTEIN"/>
    <property type="match status" value="1"/>
</dbReference>
<dbReference type="PROSITE" id="PS00061">
    <property type="entry name" value="ADH_SHORT"/>
    <property type="match status" value="1"/>
</dbReference>
<dbReference type="Proteomes" id="UP000588586">
    <property type="component" value="Unassembled WGS sequence"/>
</dbReference>
<dbReference type="AlphaFoldDB" id="A0A849HLJ9"/>
<comment type="similarity">
    <text evidence="1">Belongs to the short-chain dehydrogenases/reductases (SDR) family.</text>
</comment>
<name>A0A849HLJ9_9MICO</name>
<evidence type="ECO:0000259" key="3">
    <source>
        <dbReference type="SMART" id="SM00822"/>
    </source>
</evidence>
<dbReference type="Gene3D" id="3.40.50.720">
    <property type="entry name" value="NAD(P)-binding Rossmann-like Domain"/>
    <property type="match status" value="1"/>
</dbReference>
<dbReference type="InterPro" id="IPR057326">
    <property type="entry name" value="KR_dom"/>
</dbReference>
<evidence type="ECO:0000256" key="1">
    <source>
        <dbReference type="ARBA" id="ARBA00006484"/>
    </source>
</evidence>
<proteinExistence type="inferred from homology"/>
<evidence type="ECO:0000313" key="4">
    <source>
        <dbReference type="EMBL" id="NNM47424.1"/>
    </source>
</evidence>
<dbReference type="InterPro" id="IPR002347">
    <property type="entry name" value="SDR_fam"/>
</dbReference>
<comment type="caution">
    <text evidence="4">The sequence shown here is derived from an EMBL/GenBank/DDBJ whole genome shotgun (WGS) entry which is preliminary data.</text>
</comment>
<accession>A0A849HLJ9</accession>
<dbReference type="InterPro" id="IPR020904">
    <property type="entry name" value="Sc_DH/Rdtase_CS"/>
</dbReference>
<evidence type="ECO:0000313" key="5">
    <source>
        <dbReference type="Proteomes" id="UP000588586"/>
    </source>
</evidence>
<dbReference type="EMBL" id="JABEPQ010000003">
    <property type="protein sequence ID" value="NNM47424.1"/>
    <property type="molecule type" value="Genomic_DNA"/>
</dbReference>
<evidence type="ECO:0000256" key="2">
    <source>
        <dbReference type="ARBA" id="ARBA00023002"/>
    </source>
</evidence>
<dbReference type="GO" id="GO:0016491">
    <property type="term" value="F:oxidoreductase activity"/>
    <property type="evidence" value="ECO:0007669"/>
    <property type="project" value="UniProtKB-KW"/>
</dbReference>
<dbReference type="PRINTS" id="PR00081">
    <property type="entry name" value="GDHRDH"/>
</dbReference>
<feature type="domain" description="Ketoreductase" evidence="3">
    <location>
        <begin position="12"/>
        <end position="197"/>
    </location>
</feature>
<dbReference type="SUPFAM" id="SSF51735">
    <property type="entry name" value="NAD(P)-binding Rossmann-fold domains"/>
    <property type="match status" value="1"/>
</dbReference>
<dbReference type="CDD" id="cd05233">
    <property type="entry name" value="SDR_c"/>
    <property type="match status" value="1"/>
</dbReference>
<sequence>MTDSQITLVLPDTVVVAGAARGIGRAIATDLSALGCAVVAVDVEAAVEEFASAGGRRSALVADVTADDTAARVGELVTATEPGTTRLVYAAFTEERAAFTDGTRDGWGRTFEVSVGAAANLLRAFATWPGARSAVLVGSVHARATMPGFSAYAVAKAGLTGLVRAAALELGPLGIRVNEVDPGFVRVERNEHVWSDPAQRDRVVRSYPLGRLAEPRDVSTVVRFLLGDDSAYVTGASIPVDGGLLTQLPENR</sequence>
<dbReference type="PANTHER" id="PTHR43639">
    <property type="entry name" value="OXIDOREDUCTASE, SHORT-CHAIN DEHYDROGENASE/REDUCTASE FAMILY (AFU_ORTHOLOGUE AFUA_5G02870)"/>
    <property type="match status" value="1"/>
</dbReference>
<organism evidence="4 5">
    <name type="scientific">Knoellia koreensis</name>
    <dbReference type="NCBI Taxonomy" id="2730921"/>
    <lineage>
        <taxon>Bacteria</taxon>
        <taxon>Bacillati</taxon>
        <taxon>Actinomycetota</taxon>
        <taxon>Actinomycetes</taxon>
        <taxon>Micrococcales</taxon>
        <taxon>Intrasporangiaceae</taxon>
        <taxon>Knoellia</taxon>
    </lineage>
</organism>
<dbReference type="SMART" id="SM00822">
    <property type="entry name" value="PKS_KR"/>
    <property type="match status" value="1"/>
</dbReference>
<keyword evidence="5" id="KW-1185">Reference proteome</keyword>
<reference evidence="4 5" key="1">
    <citation type="submission" date="2020-04" db="EMBL/GenBank/DDBJ databases">
        <title>Knoellia sp. isolate from air conditioner.</title>
        <authorList>
            <person name="Chea S."/>
            <person name="Kim D.-U."/>
        </authorList>
    </citation>
    <scope>NUCLEOTIDE SEQUENCE [LARGE SCALE GENOMIC DNA]</scope>
    <source>
        <strain evidence="4 5">DB2414S</strain>
    </source>
</reference>
<dbReference type="Pfam" id="PF13561">
    <property type="entry name" value="adh_short_C2"/>
    <property type="match status" value="1"/>
</dbReference>
<dbReference type="InterPro" id="IPR036291">
    <property type="entry name" value="NAD(P)-bd_dom_sf"/>
</dbReference>
<protein>
    <submittedName>
        <fullName evidence="4">SDR family oxidoreductase</fullName>
    </submittedName>
</protein>
<gene>
    <name evidence="4" type="ORF">HJG52_15615</name>
</gene>